<dbReference type="GO" id="GO:0015969">
    <property type="term" value="P:guanosine tetraphosphate metabolic process"/>
    <property type="evidence" value="ECO:0007669"/>
    <property type="project" value="InterPro"/>
</dbReference>
<evidence type="ECO:0000313" key="6">
    <source>
        <dbReference type="EMBL" id="KAA0258980.1"/>
    </source>
</evidence>
<sequence>MPEVKKVVRLLDIQERLTKNGIKNLEKLHKAYVYAATKHRGQLRKSGEPYLSHPLNVAYILAEMNMDLDTVVAGLLHDTLEDTDATYEELANFFGEDVAFLVDGVSKIGKINFKSHEEKQAEAFRKMLISMSKDIRVIVIKLADRLHNMRTIHYLSEEKKKRIAKETLEIYAPLSHRLGIAWIKWELEDLSFRILNPEAYYDIYNKVKLKRSEREEYLKEVLAIIKKALEDEGIEAEVTGRPKHFYSIYTKMIRKKTSFDEIYDLLALRILVKTVPECYAALGVIHNLWKPIQGRIKDYIAMPKSNMYQSLHTTVIGPRGMKVEFQIRTYEMHRIAEEGIAAHWKYKEGKVFDPKEDKTFVWLRQLLEQKDLKDPKEFVEALKEDVLPVQIYVFTPNGDIVELPVGSTPIDFAYAIHTEVGHRCVGAKVDGRMVSLKYKLKNGEKVEILTSPNQEPRRDWLNFVKTNRAKTRIRSYLRKKEEDRAIEIGKYLLNKTFVEHELDFEQIIKEKDNLKKILEKFSLRDYDDLIKAVGYGRLSPRQVVHVFVKPKEGQVVQAPKTVPRRDPFIIDGIEDMMVKIAQCCKPLPGDKIKGYITRGRGIVVHKEDCKNFKNMAIDENRVIDVDWNVDISFKMSVKVDSITEDRPGILSEITNVIKDMGINIIEFTAKPIMAGKARQTFSIEVTDKNQLNRLITKIKSISGVESIKVI</sequence>
<comment type="function">
    <text evidence="2">In eubacteria ppGpp (guanosine 3'-diphosphate 5'-diphosphate) is a mediator of the stringent response that coordinates a variety of cellular activities in response to changes in nutritional abundance.</text>
</comment>
<reference evidence="6 7" key="1">
    <citation type="submission" date="2019-06" db="EMBL/GenBank/DDBJ databases">
        <title>Genomic insights into carbon and energy metabolism of Deferribacter autotrophicus revealed new metabolic traits in the phylum Deferribacteres.</title>
        <authorList>
            <person name="Slobodkin A.I."/>
            <person name="Slobodkina G.B."/>
            <person name="Allioux M."/>
            <person name="Alain K."/>
            <person name="Jebbar M."/>
            <person name="Shadrin V."/>
            <person name="Kublanov I.V."/>
            <person name="Toshchakov S.V."/>
            <person name="Bonch-Osmolovskaya E.A."/>
        </authorList>
    </citation>
    <scope>NUCLEOTIDE SEQUENCE [LARGE SCALE GENOMIC DNA]</scope>
    <source>
        <strain evidence="6 7">SL50</strain>
    </source>
</reference>
<dbReference type="SUPFAM" id="SSF81301">
    <property type="entry name" value="Nucleotidyltransferase"/>
    <property type="match status" value="1"/>
</dbReference>
<dbReference type="Gene3D" id="3.30.460.10">
    <property type="entry name" value="Beta Polymerase, domain 2"/>
    <property type="match status" value="1"/>
</dbReference>
<dbReference type="InterPro" id="IPR045865">
    <property type="entry name" value="ACT-like_dom_sf"/>
</dbReference>
<dbReference type="InterPro" id="IPR003607">
    <property type="entry name" value="HD/PDEase_dom"/>
</dbReference>
<evidence type="ECO:0000259" key="3">
    <source>
        <dbReference type="PROSITE" id="PS51671"/>
    </source>
</evidence>
<dbReference type="InterPro" id="IPR033655">
    <property type="entry name" value="TGS_RelA/SpoT"/>
</dbReference>
<evidence type="ECO:0000256" key="2">
    <source>
        <dbReference type="RuleBase" id="RU003847"/>
    </source>
</evidence>
<dbReference type="InterPro" id="IPR043519">
    <property type="entry name" value="NT_sf"/>
</dbReference>
<keyword evidence="6" id="KW-0378">Hydrolase</keyword>
<dbReference type="InterPro" id="IPR012675">
    <property type="entry name" value="Beta-grasp_dom_sf"/>
</dbReference>
<dbReference type="InterPro" id="IPR012676">
    <property type="entry name" value="TGS-like"/>
</dbReference>
<comment type="pathway">
    <text evidence="1">Purine metabolism.</text>
</comment>
<dbReference type="GO" id="GO:0015949">
    <property type="term" value="P:nucleobase-containing small molecule interconversion"/>
    <property type="evidence" value="ECO:0007669"/>
    <property type="project" value="UniProtKB-ARBA"/>
</dbReference>
<dbReference type="FunFam" id="1.10.3210.10:FF:000001">
    <property type="entry name" value="GTP pyrophosphokinase RelA"/>
    <property type="match status" value="1"/>
</dbReference>
<dbReference type="PANTHER" id="PTHR21262">
    <property type="entry name" value="GUANOSINE-3',5'-BIS DIPHOSPHATE 3'-PYROPHOSPHOHYDROLASE"/>
    <property type="match status" value="1"/>
</dbReference>
<accession>A0A5A8F5K9</accession>
<comment type="caution">
    <text evidence="6">The sequence shown here is derived from an EMBL/GenBank/DDBJ whole genome shotgun (WGS) entry which is preliminary data.</text>
</comment>
<dbReference type="Pfam" id="PF13328">
    <property type="entry name" value="HD_4"/>
    <property type="match status" value="1"/>
</dbReference>
<dbReference type="PROSITE" id="PS51831">
    <property type="entry name" value="HD"/>
    <property type="match status" value="1"/>
</dbReference>
<dbReference type="Pfam" id="PF13291">
    <property type="entry name" value="ACT_4"/>
    <property type="match status" value="1"/>
</dbReference>
<feature type="domain" description="ACT" evidence="3">
    <location>
        <begin position="638"/>
        <end position="710"/>
    </location>
</feature>
<feature type="domain" description="TGS" evidence="5">
    <location>
        <begin position="387"/>
        <end position="450"/>
    </location>
</feature>
<dbReference type="InterPro" id="IPR045600">
    <property type="entry name" value="RelA/SpoT_AH_RIS"/>
</dbReference>
<dbReference type="CDD" id="cd00077">
    <property type="entry name" value="HDc"/>
    <property type="match status" value="1"/>
</dbReference>
<dbReference type="PROSITE" id="PS51880">
    <property type="entry name" value="TGS"/>
    <property type="match status" value="1"/>
</dbReference>
<dbReference type="FunFam" id="3.10.20.30:FF:000002">
    <property type="entry name" value="GTP pyrophosphokinase (RelA/SpoT)"/>
    <property type="match status" value="1"/>
</dbReference>
<dbReference type="CDD" id="cd05399">
    <property type="entry name" value="NT_Rel-Spo_like"/>
    <property type="match status" value="1"/>
</dbReference>
<dbReference type="EMBL" id="VFJB01000003">
    <property type="protein sequence ID" value="KAA0258980.1"/>
    <property type="molecule type" value="Genomic_DNA"/>
</dbReference>
<name>A0A5A8F5K9_9BACT</name>
<dbReference type="Proteomes" id="UP000322876">
    <property type="component" value="Unassembled WGS sequence"/>
</dbReference>
<dbReference type="SUPFAM" id="SSF55021">
    <property type="entry name" value="ACT-like"/>
    <property type="match status" value="1"/>
</dbReference>
<dbReference type="CDD" id="cd01668">
    <property type="entry name" value="TGS_RSH"/>
    <property type="match status" value="1"/>
</dbReference>
<dbReference type="Gene3D" id="1.10.3210.10">
    <property type="entry name" value="Hypothetical protein af1432"/>
    <property type="match status" value="1"/>
</dbReference>
<feature type="domain" description="HD" evidence="4">
    <location>
        <begin position="50"/>
        <end position="149"/>
    </location>
</feature>
<evidence type="ECO:0000259" key="5">
    <source>
        <dbReference type="PROSITE" id="PS51880"/>
    </source>
</evidence>
<comment type="similarity">
    <text evidence="2">Belongs to the relA/spoT family.</text>
</comment>
<evidence type="ECO:0000259" key="4">
    <source>
        <dbReference type="PROSITE" id="PS51831"/>
    </source>
</evidence>
<dbReference type="InterPro" id="IPR004811">
    <property type="entry name" value="RelA/Spo_fam"/>
</dbReference>
<dbReference type="InterPro" id="IPR002912">
    <property type="entry name" value="ACT_dom"/>
</dbReference>
<dbReference type="InterPro" id="IPR004095">
    <property type="entry name" value="TGS"/>
</dbReference>
<gene>
    <name evidence="6" type="ORF">FHQ18_03250</name>
</gene>
<dbReference type="GO" id="GO:0016787">
    <property type="term" value="F:hydrolase activity"/>
    <property type="evidence" value="ECO:0007669"/>
    <property type="project" value="UniProtKB-KW"/>
</dbReference>
<dbReference type="PANTHER" id="PTHR21262:SF31">
    <property type="entry name" value="GTP PYROPHOSPHOKINASE"/>
    <property type="match status" value="1"/>
</dbReference>
<dbReference type="GO" id="GO:0005886">
    <property type="term" value="C:plasma membrane"/>
    <property type="evidence" value="ECO:0007669"/>
    <property type="project" value="TreeGrafter"/>
</dbReference>
<evidence type="ECO:0000256" key="1">
    <source>
        <dbReference type="ARBA" id="ARBA00025704"/>
    </source>
</evidence>
<dbReference type="NCBIfam" id="TIGR00691">
    <property type="entry name" value="spoT_relA"/>
    <property type="match status" value="1"/>
</dbReference>
<protein>
    <submittedName>
        <fullName evidence="6">Bifunctional (P)ppGpp synthetase/guanosine-3',5'-bis(Diphosphate) 3'-pyrophosphohydrolase</fullName>
    </submittedName>
</protein>
<dbReference type="InterPro" id="IPR006674">
    <property type="entry name" value="HD_domain"/>
</dbReference>
<dbReference type="InterPro" id="IPR007685">
    <property type="entry name" value="RelA_SpoT"/>
</dbReference>
<dbReference type="CDD" id="cd04876">
    <property type="entry name" value="ACT_RelA-SpoT"/>
    <property type="match status" value="1"/>
</dbReference>
<dbReference type="Pfam" id="PF02824">
    <property type="entry name" value="TGS"/>
    <property type="match status" value="1"/>
</dbReference>
<dbReference type="RefSeq" id="WP_149265739.1">
    <property type="nucleotide sequence ID" value="NZ_VFJB01000003.1"/>
</dbReference>
<dbReference type="Gene3D" id="3.10.20.30">
    <property type="match status" value="1"/>
</dbReference>
<organism evidence="6 7">
    <name type="scientific">Deferribacter autotrophicus</name>
    <dbReference type="NCBI Taxonomy" id="500465"/>
    <lineage>
        <taxon>Bacteria</taxon>
        <taxon>Pseudomonadati</taxon>
        <taxon>Deferribacterota</taxon>
        <taxon>Deferribacteres</taxon>
        <taxon>Deferribacterales</taxon>
        <taxon>Deferribacteraceae</taxon>
        <taxon>Deferribacter</taxon>
    </lineage>
</organism>
<dbReference type="Pfam" id="PF04607">
    <property type="entry name" value="RelA_SpoT"/>
    <property type="match status" value="1"/>
</dbReference>
<dbReference type="SMART" id="SM00954">
    <property type="entry name" value="RelA_SpoT"/>
    <property type="match status" value="1"/>
</dbReference>
<dbReference type="FunFam" id="3.30.460.10:FF:000001">
    <property type="entry name" value="GTP pyrophosphokinase RelA"/>
    <property type="match status" value="1"/>
</dbReference>
<dbReference type="SUPFAM" id="SSF109604">
    <property type="entry name" value="HD-domain/PDEase-like"/>
    <property type="match status" value="1"/>
</dbReference>
<dbReference type="OrthoDB" id="9805041at2"/>
<dbReference type="Pfam" id="PF19296">
    <property type="entry name" value="RelA_AH_RIS"/>
    <property type="match status" value="1"/>
</dbReference>
<evidence type="ECO:0000313" key="7">
    <source>
        <dbReference type="Proteomes" id="UP000322876"/>
    </source>
</evidence>
<keyword evidence="7" id="KW-1185">Reference proteome</keyword>
<dbReference type="Gene3D" id="3.30.70.260">
    <property type="match status" value="1"/>
</dbReference>
<dbReference type="SMART" id="SM00471">
    <property type="entry name" value="HDc"/>
    <property type="match status" value="1"/>
</dbReference>
<dbReference type="AlphaFoldDB" id="A0A5A8F5K9"/>
<dbReference type="SUPFAM" id="SSF81271">
    <property type="entry name" value="TGS-like"/>
    <property type="match status" value="1"/>
</dbReference>
<dbReference type="PROSITE" id="PS51671">
    <property type="entry name" value="ACT"/>
    <property type="match status" value="1"/>
</dbReference>
<proteinExistence type="inferred from homology"/>